<accession>A0AAD9LTQ2</accession>
<organism evidence="2 3">
    <name type="scientific">Colletotrichum zoysiae</name>
    <dbReference type="NCBI Taxonomy" id="1216348"/>
    <lineage>
        <taxon>Eukaryota</taxon>
        <taxon>Fungi</taxon>
        <taxon>Dikarya</taxon>
        <taxon>Ascomycota</taxon>
        <taxon>Pezizomycotina</taxon>
        <taxon>Sordariomycetes</taxon>
        <taxon>Hypocreomycetidae</taxon>
        <taxon>Glomerellales</taxon>
        <taxon>Glomerellaceae</taxon>
        <taxon>Colletotrichum</taxon>
        <taxon>Colletotrichum graminicola species complex</taxon>
    </lineage>
</organism>
<keyword evidence="1" id="KW-1133">Transmembrane helix</keyword>
<sequence length="168" mass="18836">MPNACHIVAPLMTPAPPPCIPKKKHALTCQTGRECASFRCGRMDGWMDTGPTDRQVASVSSLPGPLQLVPQGCDESNVQNRYKTHPPVPTHLISSDPFHSIDFSRRLNHHRPFLVCHLSRLGFCLLHLLYIYLLSALSPRVFFPAPLFVFFFSSFADTRDLSSISRPH</sequence>
<evidence type="ECO:0000313" key="2">
    <source>
        <dbReference type="EMBL" id="KAK2021536.1"/>
    </source>
</evidence>
<gene>
    <name evidence="2" type="ORF">LX32DRAFT_247944</name>
</gene>
<reference evidence="2" key="1">
    <citation type="submission" date="2021-06" db="EMBL/GenBank/DDBJ databases">
        <title>Comparative genomics, transcriptomics and evolutionary studies reveal genomic signatures of adaptation to plant cell wall in hemibiotrophic fungi.</title>
        <authorList>
            <consortium name="DOE Joint Genome Institute"/>
            <person name="Baroncelli R."/>
            <person name="Diaz J.F."/>
            <person name="Benocci T."/>
            <person name="Peng M."/>
            <person name="Battaglia E."/>
            <person name="Haridas S."/>
            <person name="Andreopoulos W."/>
            <person name="Labutti K."/>
            <person name="Pangilinan J."/>
            <person name="Floch G.L."/>
            <person name="Makela M.R."/>
            <person name="Henrissat B."/>
            <person name="Grigoriev I.V."/>
            <person name="Crouch J.A."/>
            <person name="De Vries R.P."/>
            <person name="Sukno S.A."/>
            <person name="Thon M.R."/>
        </authorList>
    </citation>
    <scope>NUCLEOTIDE SEQUENCE</scope>
    <source>
        <strain evidence="2">MAFF235873</strain>
    </source>
</reference>
<keyword evidence="3" id="KW-1185">Reference proteome</keyword>
<protein>
    <submittedName>
        <fullName evidence="2">Uncharacterized protein</fullName>
    </submittedName>
</protein>
<keyword evidence="1" id="KW-0472">Membrane</keyword>
<dbReference type="AlphaFoldDB" id="A0AAD9LTQ2"/>
<evidence type="ECO:0000256" key="1">
    <source>
        <dbReference type="SAM" id="Phobius"/>
    </source>
</evidence>
<proteinExistence type="predicted"/>
<keyword evidence="1" id="KW-0812">Transmembrane</keyword>
<evidence type="ECO:0000313" key="3">
    <source>
        <dbReference type="Proteomes" id="UP001232148"/>
    </source>
</evidence>
<comment type="caution">
    <text evidence="2">The sequence shown here is derived from an EMBL/GenBank/DDBJ whole genome shotgun (WGS) entry which is preliminary data.</text>
</comment>
<name>A0AAD9LTQ2_9PEZI</name>
<feature type="transmembrane region" description="Helical" evidence="1">
    <location>
        <begin position="113"/>
        <end position="135"/>
    </location>
</feature>
<dbReference type="EMBL" id="MU843097">
    <property type="protein sequence ID" value="KAK2021536.1"/>
    <property type="molecule type" value="Genomic_DNA"/>
</dbReference>
<dbReference type="Proteomes" id="UP001232148">
    <property type="component" value="Unassembled WGS sequence"/>
</dbReference>